<comment type="similarity">
    <text evidence="1">Belongs to the sigma-70 factor family. ECF subfamily.</text>
</comment>
<feature type="compositionally biased region" description="Polar residues" evidence="6">
    <location>
        <begin position="1"/>
        <end position="11"/>
    </location>
</feature>
<evidence type="ECO:0000256" key="1">
    <source>
        <dbReference type="ARBA" id="ARBA00010641"/>
    </source>
</evidence>
<dbReference type="Pfam" id="PF04542">
    <property type="entry name" value="Sigma70_r2"/>
    <property type="match status" value="1"/>
</dbReference>
<dbReference type="InterPro" id="IPR039425">
    <property type="entry name" value="RNA_pol_sigma-70-like"/>
</dbReference>
<organism evidence="9">
    <name type="scientific">candidate division WOR-3 bacterium</name>
    <dbReference type="NCBI Taxonomy" id="2052148"/>
    <lineage>
        <taxon>Bacteria</taxon>
        <taxon>Bacteria division WOR-3</taxon>
    </lineage>
</organism>
<dbReference type="Proteomes" id="UP000885672">
    <property type="component" value="Unassembled WGS sequence"/>
</dbReference>
<dbReference type="PANTHER" id="PTHR43133">
    <property type="entry name" value="RNA POLYMERASE ECF-TYPE SIGMA FACTO"/>
    <property type="match status" value="1"/>
</dbReference>
<dbReference type="Gene3D" id="1.10.1740.10">
    <property type="match status" value="1"/>
</dbReference>
<feature type="compositionally biased region" description="Polar residues" evidence="6">
    <location>
        <begin position="31"/>
        <end position="46"/>
    </location>
</feature>
<keyword evidence="3" id="KW-0731">Sigma factor</keyword>
<reference evidence="9" key="1">
    <citation type="journal article" date="2020" name="mSystems">
        <title>Genome- and Community-Level Interaction Insights into Carbon Utilization and Element Cycling Functions of Hydrothermarchaeota in Hydrothermal Sediment.</title>
        <authorList>
            <person name="Zhou Z."/>
            <person name="Liu Y."/>
            <person name="Xu W."/>
            <person name="Pan J."/>
            <person name="Luo Z.H."/>
            <person name="Li M."/>
        </authorList>
    </citation>
    <scope>NUCLEOTIDE SEQUENCE [LARGE SCALE GENOMIC DNA]</scope>
    <source>
        <strain evidence="9">SpSt-1182</strain>
    </source>
</reference>
<dbReference type="AlphaFoldDB" id="A0A7V0T710"/>
<comment type="caution">
    <text evidence="9">The sequence shown here is derived from an EMBL/GenBank/DDBJ whole genome shotgun (WGS) entry which is preliminary data.</text>
</comment>
<dbReference type="InterPro" id="IPR007627">
    <property type="entry name" value="RNA_pol_sigma70_r2"/>
</dbReference>
<proteinExistence type="inferred from homology"/>
<dbReference type="Gene3D" id="1.10.10.10">
    <property type="entry name" value="Winged helix-like DNA-binding domain superfamily/Winged helix DNA-binding domain"/>
    <property type="match status" value="1"/>
</dbReference>
<dbReference type="InterPro" id="IPR036388">
    <property type="entry name" value="WH-like_DNA-bd_sf"/>
</dbReference>
<dbReference type="GO" id="GO:0006352">
    <property type="term" value="P:DNA-templated transcription initiation"/>
    <property type="evidence" value="ECO:0007669"/>
    <property type="project" value="InterPro"/>
</dbReference>
<keyword evidence="5" id="KW-0804">Transcription</keyword>
<feature type="domain" description="RNA polymerase sigma-70 region 2" evidence="7">
    <location>
        <begin position="73"/>
        <end position="140"/>
    </location>
</feature>
<keyword evidence="2" id="KW-0805">Transcription regulation</keyword>
<evidence type="ECO:0000313" key="9">
    <source>
        <dbReference type="EMBL" id="HDR00094.1"/>
    </source>
</evidence>
<evidence type="ECO:0000256" key="3">
    <source>
        <dbReference type="ARBA" id="ARBA00023082"/>
    </source>
</evidence>
<dbReference type="PANTHER" id="PTHR43133:SF8">
    <property type="entry name" value="RNA POLYMERASE SIGMA FACTOR HI_1459-RELATED"/>
    <property type="match status" value="1"/>
</dbReference>
<dbReference type="CDD" id="cd06171">
    <property type="entry name" value="Sigma70_r4"/>
    <property type="match status" value="1"/>
</dbReference>
<protein>
    <submittedName>
        <fullName evidence="9">RNA polymerase sigma factor</fullName>
    </submittedName>
</protein>
<dbReference type="EMBL" id="DSBX01000274">
    <property type="protein sequence ID" value="HDR00094.1"/>
    <property type="molecule type" value="Genomic_DNA"/>
</dbReference>
<keyword evidence="4" id="KW-0238">DNA-binding</keyword>
<dbReference type="NCBIfam" id="TIGR02937">
    <property type="entry name" value="sigma70-ECF"/>
    <property type="match status" value="1"/>
</dbReference>
<dbReference type="GO" id="GO:0003677">
    <property type="term" value="F:DNA binding"/>
    <property type="evidence" value="ECO:0007669"/>
    <property type="project" value="UniProtKB-KW"/>
</dbReference>
<dbReference type="InterPro" id="IPR013249">
    <property type="entry name" value="RNA_pol_sigma70_r4_t2"/>
</dbReference>
<feature type="domain" description="RNA polymerase sigma factor 70 region 4 type 2" evidence="8">
    <location>
        <begin position="161"/>
        <end position="212"/>
    </location>
</feature>
<feature type="region of interest" description="Disordered" evidence="6">
    <location>
        <begin position="1"/>
        <end position="66"/>
    </location>
</feature>
<dbReference type="SUPFAM" id="SSF88659">
    <property type="entry name" value="Sigma3 and sigma4 domains of RNA polymerase sigma factors"/>
    <property type="match status" value="1"/>
</dbReference>
<sequence>MYSVSNKSNGSVEPGPLRRGQAHPPGRHDSNSSSDNQHRPQTSNRAETYLNGTEVAAQSPGSARRTDDFESIYVEYRARVFSTAYRFMRNHQDAEDVTQDVFIKVHRKMAKFRGDSALSTWIYRITVNTALDLLRRRKRRQAVSIDDVPEPSAGPSNLQGLIESMIPSLPEGYRKVFVLHDIQGLKHSEIGEILGITEGASKSQLHRARAAMRRKLAPYLKNRLGM</sequence>
<accession>A0A7V0T710</accession>
<name>A0A7V0T710_UNCW3</name>
<dbReference type="GO" id="GO:0016987">
    <property type="term" value="F:sigma factor activity"/>
    <property type="evidence" value="ECO:0007669"/>
    <property type="project" value="UniProtKB-KW"/>
</dbReference>
<evidence type="ECO:0000256" key="4">
    <source>
        <dbReference type="ARBA" id="ARBA00023125"/>
    </source>
</evidence>
<dbReference type="Pfam" id="PF08281">
    <property type="entry name" value="Sigma70_r4_2"/>
    <property type="match status" value="1"/>
</dbReference>
<evidence type="ECO:0000256" key="6">
    <source>
        <dbReference type="SAM" id="MobiDB-lite"/>
    </source>
</evidence>
<evidence type="ECO:0000259" key="7">
    <source>
        <dbReference type="Pfam" id="PF04542"/>
    </source>
</evidence>
<gene>
    <name evidence="9" type="ORF">ENN51_07425</name>
</gene>
<evidence type="ECO:0000256" key="5">
    <source>
        <dbReference type="ARBA" id="ARBA00023163"/>
    </source>
</evidence>
<evidence type="ECO:0000259" key="8">
    <source>
        <dbReference type="Pfam" id="PF08281"/>
    </source>
</evidence>
<dbReference type="InterPro" id="IPR013324">
    <property type="entry name" value="RNA_pol_sigma_r3/r4-like"/>
</dbReference>
<dbReference type="SUPFAM" id="SSF88946">
    <property type="entry name" value="Sigma2 domain of RNA polymerase sigma factors"/>
    <property type="match status" value="1"/>
</dbReference>
<evidence type="ECO:0000256" key="2">
    <source>
        <dbReference type="ARBA" id="ARBA00023015"/>
    </source>
</evidence>
<dbReference type="InterPro" id="IPR013325">
    <property type="entry name" value="RNA_pol_sigma_r2"/>
</dbReference>
<dbReference type="InterPro" id="IPR014284">
    <property type="entry name" value="RNA_pol_sigma-70_dom"/>
</dbReference>